<sequence length="55" mass="6250">MSVKLNTLLCNQIEKVRVAQSEFGEISKEIIQFQPEPEARGIRLERGLNSSIFVC</sequence>
<organism evidence="1">
    <name type="scientific">Rhizophora mucronata</name>
    <name type="common">Asiatic mangrove</name>
    <dbReference type="NCBI Taxonomy" id="61149"/>
    <lineage>
        <taxon>Eukaryota</taxon>
        <taxon>Viridiplantae</taxon>
        <taxon>Streptophyta</taxon>
        <taxon>Embryophyta</taxon>
        <taxon>Tracheophyta</taxon>
        <taxon>Spermatophyta</taxon>
        <taxon>Magnoliopsida</taxon>
        <taxon>eudicotyledons</taxon>
        <taxon>Gunneridae</taxon>
        <taxon>Pentapetalae</taxon>
        <taxon>rosids</taxon>
        <taxon>fabids</taxon>
        <taxon>Malpighiales</taxon>
        <taxon>Rhizophoraceae</taxon>
        <taxon>Rhizophora</taxon>
    </lineage>
</organism>
<evidence type="ECO:0000313" key="1">
    <source>
        <dbReference type="EMBL" id="MBW82945.1"/>
    </source>
</evidence>
<accession>A0A2P2IP02</accession>
<protein>
    <submittedName>
        <fullName evidence="1">Uncharacterized protein MANES_S106600</fullName>
    </submittedName>
</protein>
<dbReference type="AlphaFoldDB" id="A0A2P2IP02"/>
<proteinExistence type="predicted"/>
<reference evidence="1" key="1">
    <citation type="submission" date="2018-02" db="EMBL/GenBank/DDBJ databases">
        <title>Rhizophora mucronata_Transcriptome.</title>
        <authorList>
            <person name="Meera S.P."/>
            <person name="Sreeshan A."/>
            <person name="Augustine A."/>
        </authorList>
    </citation>
    <scope>NUCLEOTIDE SEQUENCE</scope>
    <source>
        <tissue evidence="1">Leaf</tissue>
    </source>
</reference>
<dbReference type="EMBL" id="GGEC01002462">
    <property type="protein sequence ID" value="MBW82945.1"/>
    <property type="molecule type" value="Transcribed_RNA"/>
</dbReference>
<name>A0A2P2IP02_RHIMU</name>